<dbReference type="InterPro" id="IPR036590">
    <property type="entry name" value="SRAP-like"/>
</dbReference>
<evidence type="ECO:0000256" key="1">
    <source>
        <dbReference type="ARBA" id="ARBA00008136"/>
    </source>
</evidence>
<evidence type="ECO:0000313" key="11">
    <source>
        <dbReference type="Proteomes" id="UP000295573"/>
    </source>
</evidence>
<dbReference type="GO" id="GO:0006508">
    <property type="term" value="P:proteolysis"/>
    <property type="evidence" value="ECO:0007669"/>
    <property type="project" value="UniProtKB-KW"/>
</dbReference>
<keyword evidence="4 8" id="KW-0378">Hydrolase</keyword>
<dbReference type="PANTHER" id="PTHR13604:SF0">
    <property type="entry name" value="ABASIC SITE PROCESSING PROTEIN HMCES"/>
    <property type="match status" value="1"/>
</dbReference>
<keyword evidence="11" id="KW-1185">Reference proteome</keyword>
<dbReference type="Proteomes" id="UP000295573">
    <property type="component" value="Unassembled WGS sequence"/>
</dbReference>
<accession>A0A4R2II72</accession>
<protein>
    <recommendedName>
        <fullName evidence="8">Abasic site processing protein</fullName>
        <ecNumber evidence="8">3.4.-.-</ecNumber>
    </recommendedName>
</protein>
<sequence length="204" mass="22622">MCGRYASTSSRANLLEQFQADDDNAAELKGPDYNVAPTKIAPVVIARAPSDGPKDADPVRQLRLFKWELVPFWAKDAKIGNRMANARSETVHEKQAFRAAFKSRRCLIPVDAFYEWFETDQISEKTKKPLKQPFAFRPVDGSALALAACTKCGKTSHFPPTPPRHCCGRTRSSRRPRPTKSAASTTGCPWQSAPTTGHSGWTRT</sequence>
<feature type="compositionally biased region" description="Basic residues" evidence="9">
    <location>
        <begin position="166"/>
        <end position="178"/>
    </location>
</feature>
<evidence type="ECO:0000313" key="10">
    <source>
        <dbReference type="EMBL" id="TCO42425.1"/>
    </source>
</evidence>
<dbReference type="Gene3D" id="3.90.1680.10">
    <property type="entry name" value="SOS response associated peptidase-like"/>
    <property type="match status" value="1"/>
</dbReference>
<dbReference type="PANTHER" id="PTHR13604">
    <property type="entry name" value="DC12-RELATED"/>
    <property type="match status" value="1"/>
</dbReference>
<proteinExistence type="inferred from homology"/>
<comment type="caution">
    <text evidence="10">The sequence shown here is derived from an EMBL/GenBank/DDBJ whole genome shotgun (WGS) entry which is preliminary data.</text>
</comment>
<reference evidence="10 11" key="1">
    <citation type="journal article" date="2015" name="Stand. Genomic Sci.">
        <title>Genomic Encyclopedia of Bacterial and Archaeal Type Strains, Phase III: the genomes of soil and plant-associated and newly described type strains.</title>
        <authorList>
            <person name="Whitman W.B."/>
            <person name="Woyke T."/>
            <person name="Klenk H.P."/>
            <person name="Zhou Y."/>
            <person name="Lilburn T.G."/>
            <person name="Beck B.J."/>
            <person name="De Vos P."/>
            <person name="Vandamme P."/>
            <person name="Eisen J.A."/>
            <person name="Garrity G."/>
            <person name="Hugenholtz P."/>
            <person name="Kyrpides N.C."/>
        </authorList>
    </citation>
    <scope>NUCLEOTIDE SEQUENCE [LARGE SCALE GENOMIC DNA]</scope>
    <source>
        <strain evidence="10 11">VKM Ac-2541</strain>
    </source>
</reference>
<comment type="similarity">
    <text evidence="1 8">Belongs to the SOS response-associated peptidase family.</text>
</comment>
<keyword evidence="5" id="KW-0190">Covalent protein-DNA linkage</keyword>
<evidence type="ECO:0000256" key="5">
    <source>
        <dbReference type="ARBA" id="ARBA00023124"/>
    </source>
</evidence>
<evidence type="ECO:0000256" key="8">
    <source>
        <dbReference type="RuleBase" id="RU364100"/>
    </source>
</evidence>
<evidence type="ECO:0000256" key="9">
    <source>
        <dbReference type="SAM" id="MobiDB-lite"/>
    </source>
</evidence>
<name>A0A4R2II72_9ACTN</name>
<keyword evidence="2 8" id="KW-0645">Protease</keyword>
<gene>
    <name evidence="10" type="ORF">EV646_11347</name>
</gene>
<keyword evidence="7" id="KW-0456">Lyase</keyword>
<dbReference type="Pfam" id="PF02586">
    <property type="entry name" value="SRAP"/>
    <property type="match status" value="1"/>
</dbReference>
<dbReference type="EC" id="3.4.-.-" evidence="8"/>
<feature type="compositionally biased region" description="Polar residues" evidence="9">
    <location>
        <begin position="181"/>
        <end position="204"/>
    </location>
</feature>
<dbReference type="SUPFAM" id="SSF143081">
    <property type="entry name" value="BB1717-like"/>
    <property type="match status" value="1"/>
</dbReference>
<dbReference type="GO" id="GO:0008233">
    <property type="term" value="F:peptidase activity"/>
    <property type="evidence" value="ECO:0007669"/>
    <property type="project" value="UniProtKB-KW"/>
</dbReference>
<dbReference type="GO" id="GO:0003697">
    <property type="term" value="F:single-stranded DNA binding"/>
    <property type="evidence" value="ECO:0007669"/>
    <property type="project" value="InterPro"/>
</dbReference>
<dbReference type="AlphaFoldDB" id="A0A4R2II72"/>
<evidence type="ECO:0000256" key="7">
    <source>
        <dbReference type="ARBA" id="ARBA00023239"/>
    </source>
</evidence>
<keyword evidence="3" id="KW-0227">DNA damage</keyword>
<evidence type="ECO:0000256" key="6">
    <source>
        <dbReference type="ARBA" id="ARBA00023125"/>
    </source>
</evidence>
<evidence type="ECO:0000256" key="4">
    <source>
        <dbReference type="ARBA" id="ARBA00022801"/>
    </source>
</evidence>
<dbReference type="GO" id="GO:0106300">
    <property type="term" value="P:protein-DNA covalent cross-linking repair"/>
    <property type="evidence" value="ECO:0007669"/>
    <property type="project" value="InterPro"/>
</dbReference>
<dbReference type="InterPro" id="IPR003738">
    <property type="entry name" value="SRAP"/>
</dbReference>
<dbReference type="EMBL" id="SLWR01000013">
    <property type="protein sequence ID" value="TCO42425.1"/>
    <property type="molecule type" value="Genomic_DNA"/>
</dbReference>
<feature type="region of interest" description="Disordered" evidence="9">
    <location>
        <begin position="163"/>
        <end position="204"/>
    </location>
</feature>
<evidence type="ECO:0000256" key="3">
    <source>
        <dbReference type="ARBA" id="ARBA00022763"/>
    </source>
</evidence>
<organism evidence="10 11">
    <name type="scientific">Kribbella antiqua</name>
    <dbReference type="NCBI Taxonomy" id="2512217"/>
    <lineage>
        <taxon>Bacteria</taxon>
        <taxon>Bacillati</taxon>
        <taxon>Actinomycetota</taxon>
        <taxon>Actinomycetes</taxon>
        <taxon>Propionibacteriales</taxon>
        <taxon>Kribbellaceae</taxon>
        <taxon>Kribbella</taxon>
    </lineage>
</organism>
<dbReference type="GO" id="GO:0016829">
    <property type="term" value="F:lyase activity"/>
    <property type="evidence" value="ECO:0007669"/>
    <property type="project" value="UniProtKB-KW"/>
</dbReference>
<evidence type="ECO:0000256" key="2">
    <source>
        <dbReference type="ARBA" id="ARBA00022670"/>
    </source>
</evidence>
<keyword evidence="6" id="KW-0238">DNA-binding</keyword>